<dbReference type="PANTHER" id="PTHR14237">
    <property type="entry name" value="MOLYBDOPTERIN COFACTOR SULFURASE MOSC"/>
    <property type="match status" value="1"/>
</dbReference>
<comment type="caution">
    <text evidence="1">The sequence shown here is derived from an EMBL/GenBank/DDBJ whole genome shotgun (WGS) entry which is preliminary data.</text>
</comment>
<accession>A0AAD3SDU0</accession>
<organism evidence="1 2">
    <name type="scientific">Nepenthes gracilis</name>
    <name type="common">Slender pitcher plant</name>
    <dbReference type="NCBI Taxonomy" id="150966"/>
    <lineage>
        <taxon>Eukaryota</taxon>
        <taxon>Viridiplantae</taxon>
        <taxon>Streptophyta</taxon>
        <taxon>Embryophyta</taxon>
        <taxon>Tracheophyta</taxon>
        <taxon>Spermatophyta</taxon>
        <taxon>Magnoliopsida</taxon>
        <taxon>eudicotyledons</taxon>
        <taxon>Gunneridae</taxon>
        <taxon>Pentapetalae</taxon>
        <taxon>Caryophyllales</taxon>
        <taxon>Nepenthaceae</taxon>
        <taxon>Nepenthes</taxon>
    </lineage>
</organism>
<proteinExistence type="predicted"/>
<evidence type="ECO:0000313" key="1">
    <source>
        <dbReference type="EMBL" id="GMH09054.1"/>
    </source>
</evidence>
<protein>
    <recommendedName>
        <fullName evidence="3">Molybdenum cofactor sulfurase</fullName>
    </recommendedName>
</protein>
<sequence>MQSSRTREATKQCLHVCCLFSFLSLQEEAKKPNSDFTSTSAANRRSFATTTAASVFPNTQFNNHESLPPLQEAFAQFITAYPNYSQTHQIDEIRELEYNHLSLSNHVCLDYIGIGLFSFSQLHGQLSSAFANPSTSSLPHPLPPHSSDFPLFSLSYKSVNLKSQLLNGGHESKFESAIKKRIWDFINISEDDYSAVFTANRTSAFKLLAESYPFHSCRKLLTMYDHKSEAVEAMIGSAGKRGAHSMTAEFTWPRLRLQYAELSNMIVSGRKKSKRGLFVFQLQSRMTGARYSYQWMRMAQDHGWHVLLDACALGPKDMDSLGLSLFHPDFLICSFYKVFGENPSGFGCLFVKKSAIPILDDSAKAGTVSIVPMKKLFSFTDESSGTDTEVDQASNIEVEVEENGFASPNLLSGPLSTQIPQSSRLEQGESSEIIESERTTEMHRKLHEGVGKKRHYYIECRCLDHVDSLRLSLINSRGRYLINWLINALIKLQHPNEEKGIPLVRIYGPKVKFDRGPVLAFNVFDWKGEKVEPDLVHKLADRKNISLGCGFLQNIWFSDKYEKEKARVLEKRKCESKDDARNKEKTRDNIGIRVVTAAFGFLANFEDAYRLWSFIAQFLDADFVEKERWRYTTLNEGNVHI</sequence>
<dbReference type="Proteomes" id="UP001279734">
    <property type="component" value="Unassembled WGS sequence"/>
</dbReference>
<dbReference type="InterPro" id="IPR015424">
    <property type="entry name" value="PyrdxlP-dep_Trfase"/>
</dbReference>
<keyword evidence="2" id="KW-1185">Reference proteome</keyword>
<evidence type="ECO:0000313" key="2">
    <source>
        <dbReference type="Proteomes" id="UP001279734"/>
    </source>
</evidence>
<name>A0AAD3SDU0_NEPGR</name>
<dbReference type="PANTHER" id="PTHR14237:SF88">
    <property type="entry name" value="PYRIDOXAL PHOSPHATE (PLP)-DEPENDENT TRANSFERASES SUPERFAMILY PROTEIN"/>
    <property type="match status" value="1"/>
</dbReference>
<gene>
    <name evidence="1" type="ORF">Nepgr_010894</name>
</gene>
<dbReference type="AlphaFoldDB" id="A0AAD3SDU0"/>
<dbReference type="InterPro" id="IPR015421">
    <property type="entry name" value="PyrdxlP-dep_Trfase_major"/>
</dbReference>
<dbReference type="Gene3D" id="3.40.640.10">
    <property type="entry name" value="Type I PLP-dependent aspartate aminotransferase-like (Major domain)"/>
    <property type="match status" value="1"/>
</dbReference>
<evidence type="ECO:0008006" key="3">
    <source>
        <dbReference type="Google" id="ProtNLM"/>
    </source>
</evidence>
<dbReference type="EMBL" id="BSYO01000008">
    <property type="protein sequence ID" value="GMH09054.1"/>
    <property type="molecule type" value="Genomic_DNA"/>
</dbReference>
<reference evidence="1" key="1">
    <citation type="submission" date="2023-05" db="EMBL/GenBank/DDBJ databases">
        <title>Nepenthes gracilis genome sequencing.</title>
        <authorList>
            <person name="Fukushima K."/>
        </authorList>
    </citation>
    <scope>NUCLEOTIDE SEQUENCE</scope>
    <source>
        <strain evidence="1">SING2019-196</strain>
    </source>
</reference>
<dbReference type="SUPFAM" id="SSF53383">
    <property type="entry name" value="PLP-dependent transferases"/>
    <property type="match status" value="1"/>
</dbReference>